<keyword evidence="8 9" id="KW-0472">Membrane</keyword>
<evidence type="ECO:0000256" key="6">
    <source>
        <dbReference type="ARBA" id="ARBA00022692"/>
    </source>
</evidence>
<evidence type="ECO:0000313" key="10">
    <source>
        <dbReference type="EMBL" id="MEK8052563.1"/>
    </source>
</evidence>
<feature type="transmembrane region" description="Helical" evidence="9">
    <location>
        <begin position="59"/>
        <end position="77"/>
    </location>
</feature>
<keyword evidence="7 9" id="KW-1133">Transmembrane helix</keyword>
<evidence type="ECO:0000313" key="11">
    <source>
        <dbReference type="Proteomes" id="UP001365405"/>
    </source>
</evidence>
<dbReference type="PANTHER" id="PTHR34308:SF1">
    <property type="entry name" value="COBALAMIN BIOSYNTHESIS PROTEIN CBIB"/>
    <property type="match status" value="1"/>
</dbReference>
<evidence type="ECO:0000256" key="7">
    <source>
        <dbReference type="ARBA" id="ARBA00022989"/>
    </source>
</evidence>
<proteinExistence type="inferred from homology"/>
<organism evidence="10 11">
    <name type="scientific">Pseudaquabacterium inlustre</name>
    <dbReference type="NCBI Taxonomy" id="2984192"/>
    <lineage>
        <taxon>Bacteria</taxon>
        <taxon>Pseudomonadati</taxon>
        <taxon>Pseudomonadota</taxon>
        <taxon>Betaproteobacteria</taxon>
        <taxon>Burkholderiales</taxon>
        <taxon>Sphaerotilaceae</taxon>
        <taxon>Pseudaquabacterium</taxon>
    </lineage>
</organism>
<keyword evidence="6 9" id="KW-0812">Transmembrane</keyword>
<name>A0ABU9CLP1_9BURK</name>
<feature type="transmembrane region" description="Helical" evidence="9">
    <location>
        <begin position="83"/>
        <end position="100"/>
    </location>
</feature>
<feature type="transmembrane region" description="Helical" evidence="9">
    <location>
        <begin position="295"/>
        <end position="315"/>
    </location>
</feature>
<accession>A0ABU9CLP1</accession>
<comment type="subcellular location">
    <subcellularLocation>
        <location evidence="1 9">Cell membrane</location>
        <topology evidence="1 9">Multi-pass membrane protein</topology>
    </subcellularLocation>
</comment>
<dbReference type="Pfam" id="PF03186">
    <property type="entry name" value="CobD_Cbib"/>
    <property type="match status" value="1"/>
</dbReference>
<evidence type="ECO:0000256" key="4">
    <source>
        <dbReference type="ARBA" id="ARBA00022475"/>
    </source>
</evidence>
<dbReference type="InterPro" id="IPR004485">
    <property type="entry name" value="Cobalamin_biosynth_CobD/CbiB"/>
</dbReference>
<keyword evidence="5 9" id="KW-0169">Cobalamin biosynthesis</keyword>
<reference evidence="10 11" key="1">
    <citation type="submission" date="2024-04" db="EMBL/GenBank/DDBJ databases">
        <title>Novel species of the genus Ideonella isolated from streams.</title>
        <authorList>
            <person name="Lu H."/>
        </authorList>
    </citation>
    <scope>NUCLEOTIDE SEQUENCE [LARGE SCALE GENOMIC DNA]</scope>
    <source>
        <strain evidence="10 11">DXS22W</strain>
    </source>
</reference>
<evidence type="ECO:0000256" key="3">
    <source>
        <dbReference type="ARBA" id="ARBA00006263"/>
    </source>
</evidence>
<evidence type="ECO:0000256" key="5">
    <source>
        <dbReference type="ARBA" id="ARBA00022573"/>
    </source>
</evidence>
<dbReference type="NCBIfam" id="TIGR00380">
    <property type="entry name" value="cobal_cbiB"/>
    <property type="match status" value="1"/>
</dbReference>
<sequence>MHDALAMPGLTLAAALALAAALDWRFGEPRNAWHPVAWLGTAAGALGRRLPAAPAGRAVGLGALAWVLVVGSVTLLAAGLQWALLQLPVWAAVPLLALALKPAFAWRMLHDEVAAVESAFAQGLPAARTQMARLCSRDVQALDAQGVRETAIETLAENFNDSLVAPLCWLAVAGLPGAWAWRAVNTLDAMWGYRSPRWQWAGRCAARADDALGWLPARLSAVLLWLAGGARGIAPAALVRQAALTPSPNGGWPMGAMALRLGVRLGKPGVYTLNAAGRAPQPADTLRALALGRRAALIGFVLAALAVAGWGPVWVGHSPAPGQGVEGWPGS</sequence>
<evidence type="ECO:0000256" key="2">
    <source>
        <dbReference type="ARBA" id="ARBA00004953"/>
    </source>
</evidence>
<comment type="function">
    <text evidence="9">Converts cobyric acid to cobinamide by the addition of aminopropanol on the F carboxylic group.</text>
</comment>
<dbReference type="HAMAP" id="MF_00024">
    <property type="entry name" value="CobD_CbiB"/>
    <property type="match status" value="1"/>
</dbReference>
<evidence type="ECO:0000256" key="1">
    <source>
        <dbReference type="ARBA" id="ARBA00004651"/>
    </source>
</evidence>
<dbReference type="Proteomes" id="UP001365405">
    <property type="component" value="Unassembled WGS sequence"/>
</dbReference>
<comment type="similarity">
    <text evidence="3 9">Belongs to the CobD/CbiB family.</text>
</comment>
<dbReference type="EMBL" id="JBBUTH010000009">
    <property type="protein sequence ID" value="MEK8052563.1"/>
    <property type="molecule type" value="Genomic_DNA"/>
</dbReference>
<gene>
    <name evidence="10" type="primary">cbiB</name>
    <name evidence="9" type="synonym">cobD</name>
    <name evidence="10" type="ORF">AACH10_20090</name>
</gene>
<dbReference type="PANTHER" id="PTHR34308">
    <property type="entry name" value="COBALAMIN BIOSYNTHESIS PROTEIN CBIB"/>
    <property type="match status" value="1"/>
</dbReference>
<protein>
    <recommendedName>
        <fullName evidence="9">Cobalamin biosynthesis protein CobD</fullName>
    </recommendedName>
</protein>
<keyword evidence="4 9" id="KW-1003">Cell membrane</keyword>
<evidence type="ECO:0000256" key="9">
    <source>
        <dbReference type="HAMAP-Rule" id="MF_00024"/>
    </source>
</evidence>
<keyword evidence="11" id="KW-1185">Reference proteome</keyword>
<evidence type="ECO:0000256" key="8">
    <source>
        <dbReference type="ARBA" id="ARBA00023136"/>
    </source>
</evidence>
<dbReference type="RefSeq" id="WP_341412267.1">
    <property type="nucleotide sequence ID" value="NZ_JBBUTH010000009.1"/>
</dbReference>
<comment type="caution">
    <text evidence="9">Lacks conserved residue(s) required for the propagation of feature annotation.</text>
</comment>
<comment type="pathway">
    <text evidence="2 9">Cofactor biosynthesis; adenosylcobalamin biosynthesis.</text>
</comment>
<comment type="caution">
    <text evidence="10">The sequence shown here is derived from an EMBL/GenBank/DDBJ whole genome shotgun (WGS) entry which is preliminary data.</text>
</comment>